<proteinExistence type="predicted"/>
<dbReference type="EMBL" id="AP011803">
    <property type="protein sequence ID" value="BAL59729.1"/>
    <property type="molecule type" value="Genomic_DNA"/>
</dbReference>
<feature type="transmembrane region" description="Helical" evidence="1">
    <location>
        <begin position="69"/>
        <end position="90"/>
    </location>
</feature>
<keyword evidence="1" id="KW-0812">Transmembrane</keyword>
<feature type="transmembrane region" description="Helical" evidence="1">
    <location>
        <begin position="42"/>
        <end position="63"/>
    </location>
</feature>
<reference evidence="2" key="2">
    <citation type="journal article" date="2012" name="PLoS ONE">
        <title>A Deeply Branching Thermophilic Bacterium with an Ancient Acetyl-CoA Pathway Dominates a Subsurface Ecosystem.</title>
        <authorList>
            <person name="Takami H."/>
            <person name="Noguchi H."/>
            <person name="Takaki Y."/>
            <person name="Uchiyama I."/>
            <person name="Toyoda A."/>
            <person name="Nishi S."/>
            <person name="Chee G.-J."/>
            <person name="Arai W."/>
            <person name="Nunoura T."/>
            <person name="Itoh T."/>
            <person name="Hattori M."/>
            <person name="Takai K."/>
        </authorList>
    </citation>
    <scope>NUCLEOTIDE SEQUENCE</scope>
</reference>
<organism evidence="2">
    <name type="scientific">Acetithermum autotrophicum</name>
    <dbReference type="NCBI Taxonomy" id="1446466"/>
    <lineage>
        <taxon>Bacteria</taxon>
        <taxon>Candidatus Bipolaricaulota</taxon>
        <taxon>Candidatus Acetithermum</taxon>
    </lineage>
</organism>
<dbReference type="AlphaFoldDB" id="H5ST79"/>
<sequence length="95" mass="10376">MRWLMTLRTLSWIALVLSGLGTIVIIIATVAQSAQQGFTRELWLMVGGLSLAAVGAIIIIISVYNKLEFSQFVLITVSVLLLISIAFSILSRIRA</sequence>
<evidence type="ECO:0000313" key="2">
    <source>
        <dbReference type="EMBL" id="BAL59729.1"/>
    </source>
</evidence>
<protein>
    <submittedName>
        <fullName evidence="2">Uncharacterized protein</fullName>
    </submittedName>
</protein>
<name>H5ST79_ACEAU</name>
<evidence type="ECO:0000256" key="1">
    <source>
        <dbReference type="SAM" id="Phobius"/>
    </source>
</evidence>
<feature type="transmembrane region" description="Helical" evidence="1">
    <location>
        <begin position="12"/>
        <end position="30"/>
    </location>
</feature>
<keyword evidence="1" id="KW-0472">Membrane</keyword>
<gene>
    <name evidence="2" type="ORF">HGMM_OP4C365</name>
</gene>
<keyword evidence="1" id="KW-1133">Transmembrane helix</keyword>
<reference evidence="2" key="1">
    <citation type="journal article" date="2005" name="Environ. Microbiol.">
        <title>Genetic and functional properties of uncultivated thermophilic crenarchaeotes from a subsurface gold mine as revealed by analysis of genome fragments.</title>
        <authorList>
            <person name="Nunoura T."/>
            <person name="Hirayama H."/>
            <person name="Takami H."/>
            <person name="Oida H."/>
            <person name="Nishi S."/>
            <person name="Shimamura S."/>
            <person name="Suzuki Y."/>
            <person name="Inagaki F."/>
            <person name="Takai K."/>
            <person name="Nealson K.H."/>
            <person name="Horikoshi K."/>
        </authorList>
    </citation>
    <scope>NUCLEOTIDE SEQUENCE</scope>
</reference>
<accession>H5ST79</accession>